<dbReference type="InterPro" id="IPR036236">
    <property type="entry name" value="Znf_C2H2_sf"/>
</dbReference>
<dbReference type="SMART" id="SM00355">
    <property type="entry name" value="ZnF_C2H2"/>
    <property type="match status" value="2"/>
</dbReference>
<protein>
    <submittedName>
        <fullName evidence="7">C2H2-type domain-containing protein</fullName>
    </submittedName>
</protein>
<organism evidence="5 7">
    <name type="scientific">Dracunculus medinensis</name>
    <name type="common">Guinea worm</name>
    <dbReference type="NCBI Taxonomy" id="318479"/>
    <lineage>
        <taxon>Eukaryota</taxon>
        <taxon>Metazoa</taxon>
        <taxon>Ecdysozoa</taxon>
        <taxon>Nematoda</taxon>
        <taxon>Chromadorea</taxon>
        <taxon>Rhabditida</taxon>
        <taxon>Spirurina</taxon>
        <taxon>Dracunculoidea</taxon>
        <taxon>Dracunculidae</taxon>
        <taxon>Dracunculus</taxon>
    </lineage>
</organism>
<evidence type="ECO:0000313" key="6">
    <source>
        <dbReference type="Proteomes" id="UP000274756"/>
    </source>
</evidence>
<dbReference type="InterPro" id="IPR013087">
    <property type="entry name" value="Znf_C2H2_type"/>
</dbReference>
<dbReference type="PROSITE" id="PS50157">
    <property type="entry name" value="ZINC_FINGER_C2H2_2"/>
    <property type="match status" value="2"/>
</dbReference>
<keyword evidence="1" id="KW-0863">Zinc-finger</keyword>
<dbReference type="WBParaSite" id="DME_0000344401-mRNA-1">
    <property type="protein sequence ID" value="DME_0000344401-mRNA-1"/>
    <property type="gene ID" value="DME_0000344401"/>
</dbReference>
<dbReference type="AlphaFoldDB" id="A0A0N4U8Q8"/>
<feature type="domain" description="C2H2-type" evidence="3">
    <location>
        <begin position="79"/>
        <end position="107"/>
    </location>
</feature>
<proteinExistence type="predicted"/>
<dbReference type="STRING" id="318479.A0A0N4U8Q8"/>
<dbReference type="Proteomes" id="UP000274756">
    <property type="component" value="Unassembled WGS sequence"/>
</dbReference>
<evidence type="ECO:0000313" key="5">
    <source>
        <dbReference type="Proteomes" id="UP000038040"/>
    </source>
</evidence>
<feature type="region of interest" description="Disordered" evidence="2">
    <location>
        <begin position="1"/>
        <end position="28"/>
    </location>
</feature>
<keyword evidence="1" id="KW-0862">Zinc</keyword>
<feature type="domain" description="C2H2-type" evidence="3">
    <location>
        <begin position="141"/>
        <end position="168"/>
    </location>
</feature>
<evidence type="ECO:0000313" key="4">
    <source>
        <dbReference type="EMBL" id="VDN50337.1"/>
    </source>
</evidence>
<keyword evidence="1" id="KW-0479">Metal-binding</keyword>
<dbReference type="GO" id="GO:0008270">
    <property type="term" value="F:zinc ion binding"/>
    <property type="evidence" value="ECO:0007669"/>
    <property type="project" value="UniProtKB-KW"/>
</dbReference>
<reference evidence="7" key="1">
    <citation type="submission" date="2017-02" db="UniProtKB">
        <authorList>
            <consortium name="WormBaseParasite"/>
        </authorList>
    </citation>
    <scope>IDENTIFICATION</scope>
</reference>
<name>A0A0N4U8Q8_DRAME</name>
<evidence type="ECO:0000256" key="2">
    <source>
        <dbReference type="SAM" id="MobiDB-lite"/>
    </source>
</evidence>
<dbReference type="PROSITE" id="PS00028">
    <property type="entry name" value="ZINC_FINGER_C2H2_1"/>
    <property type="match status" value="2"/>
</dbReference>
<feature type="compositionally biased region" description="Basic residues" evidence="2">
    <location>
        <begin position="1"/>
        <end position="11"/>
    </location>
</feature>
<gene>
    <name evidence="4" type="ORF">DME_LOCUS310</name>
</gene>
<keyword evidence="6" id="KW-1185">Reference proteome</keyword>
<sequence length="192" mass="21250">MSTRRKQLKPKAIKDGEASEECDENCDRSIDEQNGKRIKLELNGNADANDFESVSSGSRPTSTSIINSTSYAATDFCNMHCIFCNKPFSDVTALQNHIITDHMNMKIFQKGAENSSANAVKVFLMRSSNQMNVNGDIASSLVCQQCDAKFTNFVNFGQHMRIHLKNDGDAKCHLCSSTFGNSQLTCAIVEIY</sequence>
<accession>A0A0N4U8Q8</accession>
<dbReference type="SUPFAM" id="SSF57667">
    <property type="entry name" value="beta-beta-alpha zinc fingers"/>
    <property type="match status" value="1"/>
</dbReference>
<dbReference type="EMBL" id="UYYG01000002">
    <property type="protein sequence ID" value="VDN50337.1"/>
    <property type="molecule type" value="Genomic_DNA"/>
</dbReference>
<dbReference type="Pfam" id="PF13894">
    <property type="entry name" value="zf-C2H2_4"/>
    <property type="match status" value="1"/>
</dbReference>
<dbReference type="Proteomes" id="UP000038040">
    <property type="component" value="Unplaced"/>
</dbReference>
<evidence type="ECO:0000313" key="7">
    <source>
        <dbReference type="WBParaSite" id="DME_0000344401-mRNA-1"/>
    </source>
</evidence>
<evidence type="ECO:0000256" key="1">
    <source>
        <dbReference type="PROSITE-ProRule" id="PRU00042"/>
    </source>
</evidence>
<evidence type="ECO:0000259" key="3">
    <source>
        <dbReference type="PROSITE" id="PS50157"/>
    </source>
</evidence>
<reference evidence="4 6" key="2">
    <citation type="submission" date="2018-11" db="EMBL/GenBank/DDBJ databases">
        <authorList>
            <consortium name="Pathogen Informatics"/>
        </authorList>
    </citation>
    <scope>NUCLEOTIDE SEQUENCE [LARGE SCALE GENOMIC DNA]</scope>
</reference>
<dbReference type="OrthoDB" id="10039931at2759"/>
<dbReference type="Gene3D" id="3.30.160.60">
    <property type="entry name" value="Classic Zinc Finger"/>
    <property type="match status" value="1"/>
</dbReference>